<proteinExistence type="predicted"/>
<reference evidence="1" key="1">
    <citation type="submission" date="2018-12" db="EMBL/GenBank/DDBJ databases">
        <title>Novel natural products biosynthetic potential of the class Ktedonobacteria.</title>
        <authorList>
            <person name="Zheng Y."/>
            <person name="Saitou A."/>
            <person name="Wang C.M."/>
            <person name="Toyoda A."/>
            <person name="Minakuchi Y."/>
            <person name="Sekiguchi Y."/>
            <person name="Ueda K."/>
            <person name="Takano H."/>
            <person name="Sakai Y."/>
            <person name="Yokota A."/>
            <person name="Yabe S."/>
        </authorList>
    </citation>
    <scope>NUCLEOTIDE SEQUENCE</scope>
    <source>
        <strain evidence="1">A3-2</strain>
    </source>
</reference>
<organism evidence="1">
    <name type="scientific">Thermogemmatispora argillosa</name>
    <dbReference type="NCBI Taxonomy" id="2045280"/>
    <lineage>
        <taxon>Bacteria</taxon>
        <taxon>Bacillati</taxon>
        <taxon>Chloroflexota</taxon>
        <taxon>Ktedonobacteria</taxon>
        <taxon>Thermogemmatisporales</taxon>
        <taxon>Thermogemmatisporaceae</taxon>
        <taxon>Thermogemmatispora</taxon>
    </lineage>
</organism>
<dbReference type="Gene3D" id="3.30.70.2940">
    <property type="match status" value="1"/>
</dbReference>
<dbReference type="AlphaFoldDB" id="A0A455T2H0"/>
<dbReference type="EMBL" id="AP019377">
    <property type="protein sequence ID" value="BBH92685.1"/>
    <property type="molecule type" value="Genomic_DNA"/>
</dbReference>
<accession>A0A455T2H0</accession>
<name>A0A455T2H0_9CHLR</name>
<protein>
    <submittedName>
        <fullName evidence="1">CRISPR-associated protein Cmr3</fullName>
    </submittedName>
</protein>
<dbReference type="Pfam" id="PF09700">
    <property type="entry name" value="Cas_Cmr3"/>
    <property type="match status" value="1"/>
</dbReference>
<evidence type="ECO:0000313" key="1">
    <source>
        <dbReference type="EMBL" id="BBH92685.1"/>
    </source>
</evidence>
<dbReference type="Gene3D" id="2.60.40.4350">
    <property type="match status" value="1"/>
</dbReference>
<dbReference type="InterPro" id="IPR019117">
    <property type="entry name" value="CRISPR-assoc_protein_Cmr3"/>
</dbReference>
<sequence>MYLFIEPHETLLFRSGRPFDAGEVNFAESLFPPTPETLQGSLRELIARHWDQRKSLPELLSDPELTALIGNQRGYGRLRIRLIALARRQKAENGGQRFELLYPMPVHLLRAPASADASSSRILRLKPASPTGVLTNLPLGLQLLYPEGQEQAQPLGKESRLQGWLTAEGLEAALRPNAEISASMIVSASAIYEEEPRTGIARRESTRATEEGMLYTIYAVRLRPGYGFIVELRLAQLSDPSSDQLVPDEQTASLLRLPPPPAHFAHTLGGERRPVTVWLIDPQDTPVRAAAPQPPERASGQGLLLYLATPAIFRAGWRPERWPADLGEPIAAAISRYQWIGGWQMNPHHHGGQSKVARRCVPAGSVYFFQREPARDLYQLTDVGREIGYGMILKGAW</sequence>
<gene>
    <name evidence="1" type="ORF">KTA_08840</name>
</gene>